<dbReference type="EMBL" id="LRPN01000049">
    <property type="protein sequence ID" value="KWZ82753.1"/>
    <property type="molecule type" value="Genomic_DNA"/>
</dbReference>
<dbReference type="EMBL" id="CP010525">
    <property type="protein sequence ID" value="AJO21324.1"/>
    <property type="molecule type" value="Genomic_DNA"/>
</dbReference>
<reference evidence="2" key="1">
    <citation type="submission" date="2015-01" db="EMBL/GenBank/DDBJ databases">
        <title>Comparative genome analysis of Bacillus coagulans HM-08, Clostridium butyricum HM-68, Bacillus subtilis HM-66 and Bacillus licheniformis BL-09.</title>
        <authorList>
            <person name="Zhang H."/>
        </authorList>
    </citation>
    <scope>NUCLEOTIDE SEQUENCE [LARGE SCALE GENOMIC DNA]</scope>
    <source>
        <strain evidence="2">HM-08</strain>
    </source>
</reference>
<proteinExistence type="predicted"/>
<evidence type="ECO:0000256" key="1">
    <source>
        <dbReference type="SAM" id="Phobius"/>
    </source>
</evidence>
<gene>
    <name evidence="3" type="ORF">HMPREF3213_01598</name>
    <name evidence="2" type="ORF">SB48_HM08orf00814</name>
</gene>
<name>A0A0C5C3Y4_HEYCO</name>
<keyword evidence="1" id="KW-0472">Membrane</keyword>
<protein>
    <submittedName>
        <fullName evidence="3">Uncharacterized protein</fullName>
    </submittedName>
</protein>
<dbReference type="Proteomes" id="UP000070376">
    <property type="component" value="Unassembled WGS sequence"/>
</dbReference>
<keyword evidence="4" id="KW-1185">Reference proteome</keyword>
<keyword evidence="1" id="KW-1133">Transmembrane helix</keyword>
<organism evidence="3 5">
    <name type="scientific">Heyndrickxia coagulans</name>
    <name type="common">Weizmannia coagulans</name>
    <dbReference type="NCBI Taxonomy" id="1398"/>
    <lineage>
        <taxon>Bacteria</taxon>
        <taxon>Bacillati</taxon>
        <taxon>Bacillota</taxon>
        <taxon>Bacilli</taxon>
        <taxon>Bacillales</taxon>
        <taxon>Bacillaceae</taxon>
        <taxon>Heyndrickxia</taxon>
    </lineage>
</organism>
<evidence type="ECO:0000313" key="3">
    <source>
        <dbReference type="EMBL" id="KWZ82753.1"/>
    </source>
</evidence>
<feature type="transmembrane region" description="Helical" evidence="1">
    <location>
        <begin position="28"/>
        <end position="48"/>
    </location>
</feature>
<evidence type="ECO:0000313" key="5">
    <source>
        <dbReference type="Proteomes" id="UP000070376"/>
    </source>
</evidence>
<reference evidence="3" key="4">
    <citation type="submission" date="2016-01" db="EMBL/GenBank/DDBJ databases">
        <authorList>
            <person name="Oliw E.H."/>
        </authorList>
    </citation>
    <scope>NUCLEOTIDE SEQUENCE [LARGE SCALE GENOMIC DNA]</scope>
    <source>
        <strain evidence="3">GED7749B</strain>
    </source>
</reference>
<reference evidence="4" key="2">
    <citation type="submission" date="2015-01" db="EMBL/GenBank/DDBJ databases">
        <title>Comparative genome analysis of Bacillus coagulans HM-08, Clostridium butyricum HM-68, Bacillus subtilis HM-66 and Bacillus paralicheniformis BL-09.</title>
        <authorList>
            <person name="Zhang H."/>
        </authorList>
    </citation>
    <scope>NUCLEOTIDE SEQUENCE [LARGE SCALE GENOMIC DNA]</scope>
    <source>
        <strain evidence="4">HM-08</strain>
    </source>
</reference>
<accession>A0A0C5C3Y4</accession>
<reference evidence="5" key="3">
    <citation type="submission" date="2016-01" db="EMBL/GenBank/DDBJ databases">
        <authorList>
            <person name="Mitreva M."/>
            <person name="Pepin K.H."/>
            <person name="Mihindukulasuriya K.A."/>
            <person name="Fulton R."/>
            <person name="Fronick C."/>
            <person name="O'Laughlin M."/>
            <person name="Miner T."/>
            <person name="Herter B."/>
            <person name="Rosa B.A."/>
            <person name="Cordes M."/>
            <person name="Tomlinson C."/>
            <person name="Wollam A."/>
            <person name="Palsikar V.B."/>
            <person name="Mardis E.R."/>
            <person name="Wilson R.K."/>
        </authorList>
    </citation>
    <scope>NUCLEOTIDE SEQUENCE [LARGE SCALE GENOMIC DNA]</scope>
    <source>
        <strain evidence="5">GED7749B</strain>
    </source>
</reference>
<sequence>MSLFIWMMMFLLLIISLRKKHYKWTKFKVMITVIVGFALMFSITFFILRY</sequence>
<dbReference type="PATRIC" id="fig|1398.18.peg.546"/>
<evidence type="ECO:0000313" key="4">
    <source>
        <dbReference type="Proteomes" id="UP000032024"/>
    </source>
</evidence>
<dbReference type="AlphaFoldDB" id="A0A0C5C3Y4"/>
<evidence type="ECO:0000313" key="2">
    <source>
        <dbReference type="EMBL" id="AJO21324.1"/>
    </source>
</evidence>
<keyword evidence="1" id="KW-0812">Transmembrane</keyword>
<dbReference type="Proteomes" id="UP000032024">
    <property type="component" value="Chromosome"/>
</dbReference>